<evidence type="ECO:0000256" key="4">
    <source>
        <dbReference type="ARBA" id="ARBA00023125"/>
    </source>
</evidence>
<feature type="modified residue" description="4-aspartylphosphate" evidence="6">
    <location>
        <position position="61"/>
    </location>
</feature>
<keyword evidence="3" id="KW-0805">Transcription regulation</keyword>
<dbReference type="PROSITE" id="PS50110">
    <property type="entry name" value="RESPONSE_REGULATORY"/>
    <property type="match status" value="1"/>
</dbReference>
<dbReference type="InterPro" id="IPR011006">
    <property type="entry name" value="CheY-like_superfamily"/>
</dbReference>
<evidence type="ECO:0000313" key="9">
    <source>
        <dbReference type="Proteomes" id="UP000534870"/>
    </source>
</evidence>
<name>A0A7Y7M5V6_9PROT</name>
<protein>
    <submittedName>
        <fullName evidence="8">Response regulator</fullName>
    </submittedName>
</protein>
<dbReference type="AlphaFoldDB" id="A0A7Y7M5V6"/>
<organism evidence="8 9">
    <name type="scientific">Nguyenibacter vanlangensis</name>
    <dbReference type="NCBI Taxonomy" id="1216886"/>
    <lineage>
        <taxon>Bacteria</taxon>
        <taxon>Pseudomonadati</taxon>
        <taxon>Pseudomonadota</taxon>
        <taxon>Alphaproteobacteria</taxon>
        <taxon>Acetobacterales</taxon>
        <taxon>Acetobacteraceae</taxon>
        <taxon>Nguyenibacter</taxon>
    </lineage>
</organism>
<dbReference type="GO" id="GO:0032993">
    <property type="term" value="C:protein-DNA complex"/>
    <property type="evidence" value="ECO:0007669"/>
    <property type="project" value="TreeGrafter"/>
</dbReference>
<reference evidence="8 9" key="1">
    <citation type="submission" date="2020-06" db="EMBL/GenBank/DDBJ databases">
        <title>Description of novel acetic acid bacteria.</title>
        <authorList>
            <person name="Sombolestani A."/>
        </authorList>
    </citation>
    <scope>NUCLEOTIDE SEQUENCE [LARGE SCALE GENOMIC DNA]</scope>
    <source>
        <strain evidence="8 9">LMG 31431</strain>
    </source>
</reference>
<dbReference type="GO" id="GO:0005829">
    <property type="term" value="C:cytosol"/>
    <property type="evidence" value="ECO:0007669"/>
    <property type="project" value="TreeGrafter"/>
</dbReference>
<keyword evidence="4" id="KW-0238">DNA-binding</keyword>
<gene>
    <name evidence="8" type="ORF">HUK84_02430</name>
</gene>
<dbReference type="PANTHER" id="PTHR48111:SF1">
    <property type="entry name" value="TWO-COMPONENT RESPONSE REGULATOR ORR33"/>
    <property type="match status" value="1"/>
</dbReference>
<proteinExistence type="predicted"/>
<dbReference type="CDD" id="cd00156">
    <property type="entry name" value="REC"/>
    <property type="match status" value="1"/>
</dbReference>
<comment type="caution">
    <text evidence="8">The sequence shown here is derived from an EMBL/GenBank/DDBJ whole genome shotgun (WGS) entry which is preliminary data.</text>
</comment>
<evidence type="ECO:0000256" key="5">
    <source>
        <dbReference type="ARBA" id="ARBA00023163"/>
    </source>
</evidence>
<evidence type="ECO:0000256" key="1">
    <source>
        <dbReference type="ARBA" id="ARBA00022553"/>
    </source>
</evidence>
<keyword evidence="5" id="KW-0804">Transcription</keyword>
<evidence type="ECO:0000256" key="3">
    <source>
        <dbReference type="ARBA" id="ARBA00023015"/>
    </source>
</evidence>
<dbReference type="SMART" id="SM00448">
    <property type="entry name" value="REC"/>
    <property type="match status" value="1"/>
</dbReference>
<keyword evidence="2" id="KW-0902">Two-component regulatory system</keyword>
<feature type="domain" description="Response regulatory" evidence="7">
    <location>
        <begin position="12"/>
        <end position="128"/>
    </location>
</feature>
<dbReference type="Gene3D" id="3.40.50.2300">
    <property type="match status" value="1"/>
</dbReference>
<dbReference type="InterPro" id="IPR001789">
    <property type="entry name" value="Sig_transdc_resp-reg_receiver"/>
</dbReference>
<evidence type="ECO:0000256" key="6">
    <source>
        <dbReference type="PROSITE-ProRule" id="PRU00169"/>
    </source>
</evidence>
<sequence>MGNIGLGAKRRTLLLIDTDATARGALRDALEQAGFSVGEAADSREGLRTTRRVRPDAILADLMLETADAGAHLAETLRNEGLAIPLFIISTASQSLSGTAGFHELGISGVFLKPVDAPIVIQALRSRLSAS</sequence>
<evidence type="ECO:0000256" key="2">
    <source>
        <dbReference type="ARBA" id="ARBA00023012"/>
    </source>
</evidence>
<dbReference type="GO" id="GO:0006355">
    <property type="term" value="P:regulation of DNA-templated transcription"/>
    <property type="evidence" value="ECO:0007669"/>
    <property type="project" value="TreeGrafter"/>
</dbReference>
<dbReference type="GO" id="GO:0000156">
    <property type="term" value="F:phosphorelay response regulator activity"/>
    <property type="evidence" value="ECO:0007669"/>
    <property type="project" value="TreeGrafter"/>
</dbReference>
<dbReference type="InterPro" id="IPR039420">
    <property type="entry name" value="WalR-like"/>
</dbReference>
<keyword evidence="1 6" id="KW-0597">Phosphoprotein</keyword>
<dbReference type="EMBL" id="JABXXP010000013">
    <property type="protein sequence ID" value="NVN10016.1"/>
    <property type="molecule type" value="Genomic_DNA"/>
</dbReference>
<dbReference type="SUPFAM" id="SSF52172">
    <property type="entry name" value="CheY-like"/>
    <property type="match status" value="1"/>
</dbReference>
<evidence type="ECO:0000259" key="7">
    <source>
        <dbReference type="PROSITE" id="PS50110"/>
    </source>
</evidence>
<evidence type="ECO:0000313" key="8">
    <source>
        <dbReference type="EMBL" id="NVN10016.1"/>
    </source>
</evidence>
<dbReference type="Pfam" id="PF00072">
    <property type="entry name" value="Response_reg"/>
    <property type="match status" value="1"/>
</dbReference>
<dbReference type="Proteomes" id="UP000534870">
    <property type="component" value="Unassembled WGS sequence"/>
</dbReference>
<dbReference type="RefSeq" id="WP_176638806.1">
    <property type="nucleotide sequence ID" value="NZ_JABXXP010000013.1"/>
</dbReference>
<dbReference type="PANTHER" id="PTHR48111">
    <property type="entry name" value="REGULATOR OF RPOS"/>
    <property type="match status" value="1"/>
</dbReference>
<accession>A0A7Y7M5V6</accession>
<dbReference type="GO" id="GO:0000976">
    <property type="term" value="F:transcription cis-regulatory region binding"/>
    <property type="evidence" value="ECO:0007669"/>
    <property type="project" value="TreeGrafter"/>
</dbReference>